<dbReference type="EMBL" id="BBNU01000038">
    <property type="protein sequence ID" value="GAL82648.1"/>
    <property type="molecule type" value="Genomic_DNA"/>
</dbReference>
<dbReference type="STRING" id="221126.SAMN04489722_101416"/>
<dbReference type="RefSeq" id="WP_042501696.1">
    <property type="nucleotide sequence ID" value="NZ_BBNU01000038.1"/>
</dbReference>
<dbReference type="Proteomes" id="UP000029643">
    <property type="component" value="Unassembled WGS sequence"/>
</dbReference>
<sequence>MKSVFTIVIILFTSLNFCGTKDGETSSRTNLNEDVLILRKLHDDYIQKRSQHNDGGNALFTFEEKLKEILENSHYINNDLYKALSENDFFLVKSEDDKLIFIYWEIIDYGCHHSYKSLYRYSDEDSLFVDYFAGKANIEFSEDNGAHPYKVHKLNDSTYLTFNTQLVCSSSRLLSSKVICFNNESKGICLDCFENSDGLYASVGRRDTLSLKFDTVTKELFYPELTPLIHEGEDTGILKTTGKYKKLVYREGKFIKN</sequence>
<organism evidence="1 2">
    <name type="scientific">Algibacter lectus</name>
    <dbReference type="NCBI Taxonomy" id="221126"/>
    <lineage>
        <taxon>Bacteria</taxon>
        <taxon>Pseudomonadati</taxon>
        <taxon>Bacteroidota</taxon>
        <taxon>Flavobacteriia</taxon>
        <taxon>Flavobacteriales</taxon>
        <taxon>Flavobacteriaceae</taxon>
        <taxon>Algibacter</taxon>
    </lineage>
</organism>
<name>A0A090X1I1_9FLAO</name>
<dbReference type="AlphaFoldDB" id="A0A090X1I1"/>
<evidence type="ECO:0000313" key="2">
    <source>
        <dbReference type="Proteomes" id="UP000029643"/>
    </source>
</evidence>
<gene>
    <name evidence="1" type="ORF">JCM19274_232</name>
</gene>
<evidence type="ECO:0000313" key="1">
    <source>
        <dbReference type="EMBL" id="GAL82648.1"/>
    </source>
</evidence>
<proteinExistence type="predicted"/>
<reference evidence="1" key="1">
    <citation type="journal article" date="2014" name="Genome Announc.">
        <title>Draft Genome Sequences of Marine Flavobacterium Algibacter lectus Strains SS8 and NR4.</title>
        <authorList>
            <person name="Takatani N."/>
            <person name="Nakanishi M."/>
            <person name="Meirelles P."/>
            <person name="Mino S."/>
            <person name="Suda W."/>
            <person name="Oshima K."/>
            <person name="Hattori M."/>
            <person name="Ohkuma M."/>
            <person name="Hosokawa M."/>
            <person name="Miyashita K."/>
            <person name="Thompson F.L."/>
            <person name="Niwa A."/>
            <person name="Sawabe T."/>
            <person name="Sawabe T."/>
        </authorList>
    </citation>
    <scope>NUCLEOTIDE SEQUENCE [LARGE SCALE GENOMIC DNA]</scope>
    <source>
        <strain evidence="1">JCM 19274</strain>
    </source>
</reference>
<protein>
    <submittedName>
        <fullName evidence="1">Uncharacterized protein</fullName>
    </submittedName>
</protein>
<accession>A0A090X1I1</accession>
<comment type="caution">
    <text evidence="1">The sequence shown here is derived from an EMBL/GenBank/DDBJ whole genome shotgun (WGS) entry which is preliminary data.</text>
</comment>